<evidence type="ECO:0000313" key="7">
    <source>
        <dbReference type="Proteomes" id="UP000294344"/>
    </source>
</evidence>
<keyword evidence="3 5" id="KW-0694">RNA-binding</keyword>
<dbReference type="PANTHER" id="PTHR23321:SF26">
    <property type="entry name" value="SMALL RIBOSOMAL SUBUNIT PROTEIN US15M"/>
    <property type="match status" value="1"/>
</dbReference>
<sequence>MSKNKLETKDLIIKYGKLYSNSGNSSVQVALLTRKINHLQKHFSINKDDHCGRKGLLNMVAHRRKLLDYIKSKKHKHYLYLIKDLGLRH</sequence>
<dbReference type="PANTHER" id="PTHR23321">
    <property type="entry name" value="RIBOSOMAL PROTEIN S15, BACTERIAL AND ORGANELLAR"/>
    <property type="match status" value="1"/>
</dbReference>
<proteinExistence type="inferred from homology"/>
<comment type="subunit">
    <text evidence="3">Part of the 30S ribosomal subunit. Forms a bridge to the 50S subunit in the 70S ribosome, contacting the 23S rRNA.</text>
</comment>
<accession>A0A451D6V2</accession>
<comment type="function">
    <text evidence="3">Forms an intersubunit bridge (bridge B4) with the 23S rRNA of the 50S subunit in the ribosome.</text>
</comment>
<dbReference type="AlphaFoldDB" id="A0A451D6V2"/>
<evidence type="ECO:0000256" key="3">
    <source>
        <dbReference type="HAMAP-Rule" id="MF_01343"/>
    </source>
</evidence>
<dbReference type="GO" id="GO:0019843">
    <property type="term" value="F:rRNA binding"/>
    <property type="evidence" value="ECO:0007669"/>
    <property type="project" value="UniProtKB-UniRule"/>
</dbReference>
<dbReference type="PROSITE" id="PS00362">
    <property type="entry name" value="RIBOSOMAL_S15"/>
    <property type="match status" value="1"/>
</dbReference>
<dbReference type="InterPro" id="IPR009068">
    <property type="entry name" value="uS15_NS1_RNA-bd_sf"/>
</dbReference>
<dbReference type="HAMAP" id="MF_01343_B">
    <property type="entry name" value="Ribosomal_uS15_B"/>
    <property type="match status" value="1"/>
</dbReference>
<dbReference type="GO" id="GO:1990904">
    <property type="term" value="C:ribonucleoprotein complex"/>
    <property type="evidence" value="ECO:0007669"/>
    <property type="project" value="UniProtKB-KW"/>
</dbReference>
<comment type="function">
    <text evidence="3 5">One of the primary rRNA binding proteins, it binds directly to 16S rRNA where it helps nucleate assembly of the platform of the 30S subunit by binding and bridging several RNA helices of the 16S rRNA.</text>
</comment>
<dbReference type="SMART" id="SM01387">
    <property type="entry name" value="Ribosomal_S15"/>
    <property type="match status" value="1"/>
</dbReference>
<dbReference type="NCBIfam" id="TIGR00952">
    <property type="entry name" value="S15_bact"/>
    <property type="match status" value="1"/>
</dbReference>
<dbReference type="InterPro" id="IPR005290">
    <property type="entry name" value="Ribosomal_uS15_bac-type"/>
</dbReference>
<name>A0A451D6V2_9GAMM</name>
<dbReference type="GO" id="GO:0003735">
    <property type="term" value="F:structural constituent of ribosome"/>
    <property type="evidence" value="ECO:0007669"/>
    <property type="project" value="InterPro"/>
</dbReference>
<keyword evidence="3 5" id="KW-0699">rRNA-binding</keyword>
<dbReference type="GO" id="GO:0005840">
    <property type="term" value="C:ribosome"/>
    <property type="evidence" value="ECO:0007669"/>
    <property type="project" value="UniProtKB-KW"/>
</dbReference>
<evidence type="ECO:0000256" key="5">
    <source>
        <dbReference type="RuleBase" id="RU004524"/>
    </source>
</evidence>
<evidence type="ECO:0000256" key="4">
    <source>
        <dbReference type="RuleBase" id="RU003919"/>
    </source>
</evidence>
<gene>
    <name evidence="3 6" type="primary">rpsO</name>
    <name evidence="6" type="ORF">BUCICURV3402_239</name>
</gene>
<dbReference type="Pfam" id="PF00312">
    <property type="entry name" value="Ribosomal_S15"/>
    <property type="match status" value="1"/>
</dbReference>
<dbReference type="OrthoDB" id="9799262at2"/>
<comment type="similarity">
    <text evidence="3 4">Belongs to the universal ribosomal protein uS15 family.</text>
</comment>
<dbReference type="InterPro" id="IPR000589">
    <property type="entry name" value="Ribosomal_uS15"/>
</dbReference>
<reference evidence="6 7" key="1">
    <citation type="submission" date="2019-02" db="EMBL/GenBank/DDBJ databases">
        <authorList>
            <person name="Manzano-Marin A."/>
            <person name="Manzano-Marin A."/>
        </authorList>
    </citation>
    <scope>NUCLEOTIDE SEQUENCE [LARGE SCALE GENOMIC DNA]</scope>
    <source>
        <strain evidence="6 7">BuCicurvipes</strain>
    </source>
</reference>
<organism evidence="6 7">
    <name type="scientific">Buchnera aphidicola</name>
    <name type="common">Cinara curvipes</name>
    <dbReference type="NCBI Taxonomy" id="2518975"/>
    <lineage>
        <taxon>Bacteria</taxon>
        <taxon>Pseudomonadati</taxon>
        <taxon>Pseudomonadota</taxon>
        <taxon>Gammaproteobacteria</taxon>
        <taxon>Enterobacterales</taxon>
        <taxon>Erwiniaceae</taxon>
        <taxon>Buchnera</taxon>
    </lineage>
</organism>
<dbReference type="GO" id="GO:0005737">
    <property type="term" value="C:cytoplasm"/>
    <property type="evidence" value="ECO:0007669"/>
    <property type="project" value="UniProtKB-ARBA"/>
</dbReference>
<protein>
    <recommendedName>
        <fullName evidence="3">Small ribosomal subunit protein uS15</fullName>
    </recommendedName>
</protein>
<evidence type="ECO:0000256" key="2">
    <source>
        <dbReference type="ARBA" id="ARBA00023274"/>
    </source>
</evidence>
<dbReference type="SUPFAM" id="SSF47060">
    <property type="entry name" value="S15/NS1 RNA-binding domain"/>
    <property type="match status" value="1"/>
</dbReference>
<dbReference type="Proteomes" id="UP000294344">
    <property type="component" value="Chromosome"/>
</dbReference>
<keyword evidence="1 3" id="KW-0689">Ribosomal protein</keyword>
<evidence type="ECO:0000256" key="1">
    <source>
        <dbReference type="ARBA" id="ARBA00022980"/>
    </source>
</evidence>
<dbReference type="Gene3D" id="1.10.287.10">
    <property type="entry name" value="S15/NS1, RNA-binding"/>
    <property type="match status" value="1"/>
</dbReference>
<dbReference type="GO" id="GO:0006412">
    <property type="term" value="P:translation"/>
    <property type="evidence" value="ECO:0007669"/>
    <property type="project" value="UniProtKB-UniRule"/>
</dbReference>
<evidence type="ECO:0000313" key="6">
    <source>
        <dbReference type="EMBL" id="VFP81526.1"/>
    </source>
</evidence>
<dbReference type="Gene3D" id="6.10.250.3130">
    <property type="match status" value="1"/>
</dbReference>
<dbReference type="RefSeq" id="WP_154029287.1">
    <property type="nucleotide sequence ID" value="NZ_LR217710.1"/>
</dbReference>
<keyword evidence="2 3" id="KW-0687">Ribonucleoprotein</keyword>
<dbReference type="EMBL" id="LR217710">
    <property type="protein sequence ID" value="VFP81526.1"/>
    <property type="molecule type" value="Genomic_DNA"/>
</dbReference>